<dbReference type="RefSeq" id="WP_137336688.1">
    <property type="nucleotide sequence ID" value="NZ_CP040078.1"/>
</dbReference>
<keyword evidence="3" id="KW-1185">Reference proteome</keyword>
<dbReference type="EMBL" id="CP040078">
    <property type="protein sequence ID" value="QCP53919.1"/>
    <property type="molecule type" value="Genomic_DNA"/>
</dbReference>
<evidence type="ECO:0000313" key="2">
    <source>
        <dbReference type="EMBL" id="QCP53919.1"/>
    </source>
</evidence>
<keyword evidence="2" id="KW-0808">Transferase</keyword>
<dbReference type="InterPro" id="IPR029057">
    <property type="entry name" value="PRTase-like"/>
</dbReference>
<protein>
    <submittedName>
        <fullName evidence="2">Phosphoribosyltransferase</fullName>
    </submittedName>
</protein>
<dbReference type="Proteomes" id="UP000298656">
    <property type="component" value="Chromosome 2"/>
</dbReference>
<sequence>MPRPILPLTYEHLDHWIESLQPALLAEGFAMAVGILRGGAPLALMVSHAVGTPVAFLRYERATRTVAWDCSLPVPPRGAKVLLCEDISGRGFTMADCIAFLEQHGLVVKTLTAAFDELSRVRPDYGNDAVGYFALFPWERQAHTERYRSDWERTVVAGQGQMTDDHHYAACAIDLDGILLPDIPLARYDEDLAAALNERDALLPFDILPGIEIGAVRAIVTGRPETDRDRTQAWLDRHGFRGPELVMRDPACHGEGPDGAAAHKAEAVHALGVTHFIESDPAQAILISRLAPLLRVIWWDAHARRGTLVTAADWR</sequence>
<name>A0A4P8J553_9BURK</name>
<dbReference type="GO" id="GO:0016757">
    <property type="term" value="F:glycosyltransferase activity"/>
    <property type="evidence" value="ECO:0007669"/>
    <property type="project" value="UniProtKB-KW"/>
</dbReference>
<gene>
    <name evidence="2" type="ORF">FAZ95_33540</name>
</gene>
<dbReference type="OrthoDB" id="6952519at2"/>
<keyword evidence="2" id="KW-0328">Glycosyltransferase</keyword>
<accession>A0A4P8J553</accession>
<dbReference type="CDD" id="cd06223">
    <property type="entry name" value="PRTases_typeI"/>
    <property type="match status" value="1"/>
</dbReference>
<dbReference type="AlphaFoldDB" id="A0A4P8J553"/>
<dbReference type="InterPro" id="IPR000836">
    <property type="entry name" value="PRTase_dom"/>
</dbReference>
<evidence type="ECO:0000259" key="1">
    <source>
        <dbReference type="Pfam" id="PF00156"/>
    </source>
</evidence>
<proteinExistence type="predicted"/>
<dbReference type="SUPFAM" id="SSF53271">
    <property type="entry name" value="PRTase-like"/>
    <property type="match status" value="1"/>
</dbReference>
<dbReference type="KEGG" id="tvl:FAZ95_33540"/>
<dbReference type="Pfam" id="PF00156">
    <property type="entry name" value="Pribosyltran"/>
    <property type="match status" value="1"/>
</dbReference>
<feature type="domain" description="Phosphoribosyltransferase" evidence="1">
    <location>
        <begin position="30"/>
        <end position="127"/>
    </location>
</feature>
<organism evidence="2 3">
    <name type="scientific">Trinickia violacea</name>
    <dbReference type="NCBI Taxonomy" id="2571746"/>
    <lineage>
        <taxon>Bacteria</taxon>
        <taxon>Pseudomonadati</taxon>
        <taxon>Pseudomonadota</taxon>
        <taxon>Betaproteobacteria</taxon>
        <taxon>Burkholderiales</taxon>
        <taxon>Burkholderiaceae</taxon>
        <taxon>Trinickia</taxon>
    </lineage>
</organism>
<evidence type="ECO:0000313" key="3">
    <source>
        <dbReference type="Proteomes" id="UP000298656"/>
    </source>
</evidence>
<dbReference type="Gene3D" id="3.40.50.2020">
    <property type="match status" value="1"/>
</dbReference>
<reference evidence="2 3" key="1">
    <citation type="submission" date="2019-05" db="EMBL/GenBank/DDBJ databases">
        <title>Burkholderia sp. DHOD12, isolated from subtropical forest soil.</title>
        <authorList>
            <person name="Gao Z.-H."/>
            <person name="Qiu L.-H."/>
        </authorList>
    </citation>
    <scope>NUCLEOTIDE SEQUENCE [LARGE SCALE GENOMIC DNA]</scope>
    <source>
        <strain evidence="2 3">DHOD12</strain>
    </source>
</reference>